<dbReference type="EMBL" id="JARAOO010000005">
    <property type="protein sequence ID" value="KAJ7969124.1"/>
    <property type="molecule type" value="Genomic_DNA"/>
</dbReference>
<sequence length="873" mass="101182">MSMKMSVKKQEFLAESFISMDGSKQISNHAKENESLGDNILEDFDAYWEDISDRLTISRMVSDSVIKGMVNAVEQEAAERIAQKDLEVAGLKEMLHIYYVGADTVEEHDTGTQSLSTLRIAAKKQFKNLKNEIDRMKGFSSIRRISSGSELIGLGGILQEKVPERSIYVDNILESLKYTLDSFYKRVEVMTKFPEESLFEWQQEQEFRAEIEGMVITNCIQSMQEEFEQKLWDENAKIYGAKSVNWDDNVKEISSLRKELESVSKLLSVSEAGQLISHGSLECDEDWCSNKRTEHLHWKLSTNHFSLPTPHSEKNGKLDKSNVGVPENLDPAPVRNMAKDDLITYYNSEMNKMRINHECQVQEITEDNFRLRRELMKERSSSSPFKKDKEFELLRKKIPDIILKLDEILIREEKVHPFSEKIESHGWKDRLESILSENHRLRFMLADKKKEVETLSSQLSDAKEKLSQKHLTEKKLLKMTQNLECDIQDAHAEISVFQDVYKCLLTEIMGEVRCISEASDMKCTFMEEIYEIILKEAAHNVQSTSRFELSDVDMESIAIQDVSLVIFREALMDAVDKLGILNMKCINGSQNRVTLEKEAFENREALKLEVAEKESIKREMKLLTTVVEEKKKLATEAADELEKYKREMELAFEELNSLRDQTIQQQNLIVKSSKNSDVTKGNLVEALKKIEQYKMDLYELHQNLELARKELREADEQRRILRTLIEENQNALALFEAKEIESRKHMESIMFLDRGLSKAICDFECRVDKDISRNSLRLRNMTSEFHCLINKANILRKTESAYKQRLERRCSDLEKAEAEVDLLGDEVDHLLSLLEKIYIALDHYSPILRHYPGITEILQLVRRELSGDSTKSV</sequence>
<gene>
    <name evidence="3" type="ORF">O6P43_013128</name>
</gene>
<accession>A0AAD7M369</accession>
<dbReference type="Proteomes" id="UP001163823">
    <property type="component" value="Chromosome 5"/>
</dbReference>
<name>A0AAD7M369_QUISA</name>
<evidence type="ECO:0000313" key="3">
    <source>
        <dbReference type="EMBL" id="KAJ7969124.1"/>
    </source>
</evidence>
<feature type="region of interest" description="Disordered" evidence="2">
    <location>
        <begin position="309"/>
        <end position="332"/>
    </location>
</feature>
<protein>
    <submittedName>
        <fullName evidence="3">WPP domain-associated protein</fullName>
    </submittedName>
</protein>
<feature type="coiled-coil region" evidence="1">
    <location>
        <begin position="627"/>
        <end position="661"/>
    </location>
</feature>
<dbReference type="KEGG" id="qsa:O6P43_013128"/>
<evidence type="ECO:0000313" key="4">
    <source>
        <dbReference type="Proteomes" id="UP001163823"/>
    </source>
</evidence>
<evidence type="ECO:0000256" key="2">
    <source>
        <dbReference type="SAM" id="MobiDB-lite"/>
    </source>
</evidence>
<comment type="caution">
    <text evidence="3">The sequence shown here is derived from an EMBL/GenBank/DDBJ whole genome shotgun (WGS) entry which is preliminary data.</text>
</comment>
<feature type="coiled-coil region" evidence="1">
    <location>
        <begin position="690"/>
        <end position="731"/>
    </location>
</feature>
<dbReference type="AlphaFoldDB" id="A0AAD7M369"/>
<dbReference type="PANTHER" id="PTHR33883:SF10">
    <property type="entry name" value="WPP DOMAIN-ASSOCIATED PROTEIN"/>
    <property type="match status" value="1"/>
</dbReference>
<keyword evidence="4" id="KW-1185">Reference proteome</keyword>
<organism evidence="3 4">
    <name type="scientific">Quillaja saponaria</name>
    <name type="common">Soap bark tree</name>
    <dbReference type="NCBI Taxonomy" id="32244"/>
    <lineage>
        <taxon>Eukaryota</taxon>
        <taxon>Viridiplantae</taxon>
        <taxon>Streptophyta</taxon>
        <taxon>Embryophyta</taxon>
        <taxon>Tracheophyta</taxon>
        <taxon>Spermatophyta</taxon>
        <taxon>Magnoliopsida</taxon>
        <taxon>eudicotyledons</taxon>
        <taxon>Gunneridae</taxon>
        <taxon>Pentapetalae</taxon>
        <taxon>rosids</taxon>
        <taxon>fabids</taxon>
        <taxon>Fabales</taxon>
        <taxon>Quillajaceae</taxon>
        <taxon>Quillaja</taxon>
    </lineage>
</organism>
<keyword evidence="1" id="KW-0175">Coiled coil</keyword>
<proteinExistence type="predicted"/>
<feature type="compositionally biased region" description="Basic and acidic residues" evidence="2">
    <location>
        <begin position="311"/>
        <end position="320"/>
    </location>
</feature>
<dbReference type="InterPro" id="IPR037490">
    <property type="entry name" value="WAP"/>
</dbReference>
<dbReference type="PANTHER" id="PTHR33883">
    <property type="entry name" value="WPP DOMAIN-ASSOCIATED PROTEIN"/>
    <property type="match status" value="1"/>
</dbReference>
<reference evidence="3" key="1">
    <citation type="journal article" date="2023" name="Science">
        <title>Elucidation of the pathway for biosynthesis of saponin adjuvants from the soapbark tree.</title>
        <authorList>
            <person name="Reed J."/>
            <person name="Orme A."/>
            <person name="El-Demerdash A."/>
            <person name="Owen C."/>
            <person name="Martin L.B.B."/>
            <person name="Misra R.C."/>
            <person name="Kikuchi S."/>
            <person name="Rejzek M."/>
            <person name="Martin A.C."/>
            <person name="Harkess A."/>
            <person name="Leebens-Mack J."/>
            <person name="Louveau T."/>
            <person name="Stephenson M.J."/>
            <person name="Osbourn A."/>
        </authorList>
    </citation>
    <scope>NUCLEOTIDE SEQUENCE</scope>
    <source>
        <strain evidence="3">S10</strain>
    </source>
</reference>
<evidence type="ECO:0000256" key="1">
    <source>
        <dbReference type="SAM" id="Coils"/>
    </source>
</evidence>